<dbReference type="InterPro" id="IPR036055">
    <property type="entry name" value="LDL_receptor-like_sf"/>
</dbReference>
<dbReference type="Pfam" id="PF00057">
    <property type="entry name" value="Ldl_recept_a"/>
    <property type="match status" value="1"/>
</dbReference>
<keyword evidence="7 8" id="KW-1015">Disulfide bond</keyword>
<dbReference type="InterPro" id="IPR023415">
    <property type="entry name" value="LDLR_class-A_CS"/>
</dbReference>
<dbReference type="InterPro" id="IPR002172">
    <property type="entry name" value="LDrepeatLR_classA_rpt"/>
</dbReference>
<gene>
    <name evidence="9" type="ORF">ANCDUO_19445</name>
</gene>
<dbReference type="PANTHER" id="PTHR24270">
    <property type="entry name" value="LOW-DENSITY LIPOPROTEIN RECEPTOR-RELATED"/>
    <property type="match status" value="1"/>
</dbReference>
<dbReference type="Proteomes" id="UP000054047">
    <property type="component" value="Unassembled WGS sequence"/>
</dbReference>
<keyword evidence="5" id="KW-1133">Transmembrane helix</keyword>
<feature type="disulfide bond" evidence="8">
    <location>
        <begin position="60"/>
        <end position="72"/>
    </location>
</feature>
<dbReference type="GO" id="GO:0012505">
    <property type="term" value="C:endomembrane system"/>
    <property type="evidence" value="ECO:0007669"/>
    <property type="project" value="UniProtKB-SubCell"/>
</dbReference>
<dbReference type="SUPFAM" id="SSF57424">
    <property type="entry name" value="LDL receptor-like module"/>
    <property type="match status" value="1"/>
</dbReference>
<comment type="subcellular location">
    <subcellularLocation>
        <location evidence="2">Endomembrane system</location>
    </subcellularLocation>
    <subcellularLocation>
        <location evidence="1">Membrane</location>
        <topology evidence="1">Single-pass membrane protein</topology>
    </subcellularLocation>
</comment>
<dbReference type="EMBL" id="KN749573">
    <property type="protein sequence ID" value="KIH50477.1"/>
    <property type="molecule type" value="Genomic_DNA"/>
</dbReference>
<evidence type="ECO:0000313" key="9">
    <source>
        <dbReference type="EMBL" id="KIH50477.1"/>
    </source>
</evidence>
<evidence type="ECO:0000256" key="4">
    <source>
        <dbReference type="ARBA" id="ARBA00022737"/>
    </source>
</evidence>
<dbReference type="PROSITE" id="PS01209">
    <property type="entry name" value="LDLRA_1"/>
    <property type="match status" value="1"/>
</dbReference>
<dbReference type="GO" id="GO:0016192">
    <property type="term" value="P:vesicle-mediated transport"/>
    <property type="evidence" value="ECO:0007669"/>
    <property type="project" value="UniProtKB-ARBA"/>
</dbReference>
<reference evidence="9 10" key="1">
    <citation type="submission" date="2013-12" db="EMBL/GenBank/DDBJ databases">
        <title>Draft genome of the parsitic nematode Ancylostoma duodenale.</title>
        <authorList>
            <person name="Mitreva M."/>
        </authorList>
    </citation>
    <scope>NUCLEOTIDE SEQUENCE [LARGE SCALE GENOMIC DNA]</scope>
    <source>
        <strain evidence="9 10">Zhejiang</strain>
    </source>
</reference>
<evidence type="ECO:0000256" key="1">
    <source>
        <dbReference type="ARBA" id="ARBA00004167"/>
    </source>
</evidence>
<evidence type="ECO:0000256" key="6">
    <source>
        <dbReference type="ARBA" id="ARBA00023136"/>
    </source>
</evidence>
<dbReference type="GO" id="GO:0005886">
    <property type="term" value="C:plasma membrane"/>
    <property type="evidence" value="ECO:0007669"/>
    <property type="project" value="TreeGrafter"/>
</dbReference>
<evidence type="ECO:0000256" key="2">
    <source>
        <dbReference type="ARBA" id="ARBA00004308"/>
    </source>
</evidence>
<keyword evidence="6" id="KW-0472">Membrane</keyword>
<dbReference type="OrthoDB" id="10062665at2759"/>
<keyword evidence="9" id="KW-0675">Receptor</keyword>
<evidence type="ECO:0000256" key="3">
    <source>
        <dbReference type="ARBA" id="ARBA00022692"/>
    </source>
</evidence>
<dbReference type="CDD" id="cd00112">
    <property type="entry name" value="LDLa"/>
    <property type="match status" value="1"/>
</dbReference>
<dbReference type="PROSITE" id="PS50068">
    <property type="entry name" value="LDLRA_2"/>
    <property type="match status" value="1"/>
</dbReference>
<dbReference type="AlphaFoldDB" id="A0A0C2CL11"/>
<evidence type="ECO:0000313" key="10">
    <source>
        <dbReference type="Proteomes" id="UP000054047"/>
    </source>
</evidence>
<evidence type="ECO:0000256" key="8">
    <source>
        <dbReference type="PROSITE-ProRule" id="PRU00124"/>
    </source>
</evidence>
<proteinExistence type="predicted"/>
<name>A0A0C2CL11_9BILA</name>
<keyword evidence="3" id="KW-0812">Transmembrane</keyword>
<keyword evidence="9" id="KW-0449">Lipoprotein</keyword>
<evidence type="ECO:0000256" key="7">
    <source>
        <dbReference type="ARBA" id="ARBA00023157"/>
    </source>
</evidence>
<sequence length="103" mass="11604">MEKMTVETVPMNIRDIAAATARALKTNSIAFRTRDSLNQSMNASRRRGFVTVTSHAPVECNKGEFRCQNQHCIHQSWECDGDNDCLDGSDEHANCSESNEILW</sequence>
<evidence type="ECO:0000256" key="5">
    <source>
        <dbReference type="ARBA" id="ARBA00022989"/>
    </source>
</evidence>
<comment type="caution">
    <text evidence="8">Lacks conserved residue(s) required for the propagation of feature annotation.</text>
</comment>
<accession>A0A0C2CL11</accession>
<dbReference type="FunFam" id="4.10.400.10:FF:000001">
    <property type="entry name" value="Low-density lipoprotein receptor-related protein 1"/>
    <property type="match status" value="1"/>
</dbReference>
<dbReference type="InterPro" id="IPR050685">
    <property type="entry name" value="LDLR"/>
</dbReference>
<protein>
    <submittedName>
        <fullName evidence="9">Low-density lipoprotein receptor domain class A</fullName>
    </submittedName>
</protein>
<keyword evidence="4" id="KW-0677">Repeat</keyword>
<dbReference type="PANTHER" id="PTHR24270:SF8">
    <property type="entry name" value="LD11117P-RELATED"/>
    <property type="match status" value="1"/>
</dbReference>
<dbReference type="Gene3D" id="4.10.400.10">
    <property type="entry name" value="Low-density Lipoprotein Receptor"/>
    <property type="match status" value="1"/>
</dbReference>
<feature type="disulfide bond" evidence="8">
    <location>
        <begin position="67"/>
        <end position="85"/>
    </location>
</feature>
<keyword evidence="10" id="KW-1185">Reference proteome</keyword>
<organism evidence="9 10">
    <name type="scientific">Ancylostoma duodenale</name>
    <dbReference type="NCBI Taxonomy" id="51022"/>
    <lineage>
        <taxon>Eukaryota</taxon>
        <taxon>Metazoa</taxon>
        <taxon>Ecdysozoa</taxon>
        <taxon>Nematoda</taxon>
        <taxon>Chromadorea</taxon>
        <taxon>Rhabditida</taxon>
        <taxon>Rhabditina</taxon>
        <taxon>Rhabditomorpha</taxon>
        <taxon>Strongyloidea</taxon>
        <taxon>Ancylostomatidae</taxon>
        <taxon>Ancylostomatinae</taxon>
        <taxon>Ancylostoma</taxon>
    </lineage>
</organism>
<dbReference type="SMART" id="SM00192">
    <property type="entry name" value="LDLa"/>
    <property type="match status" value="1"/>
</dbReference>